<dbReference type="VEuPathDB" id="FungiDB:PV07_10077"/>
<gene>
    <name evidence="1" type="ORF">PV07_10077</name>
</gene>
<dbReference type="Proteomes" id="UP000054466">
    <property type="component" value="Unassembled WGS sequence"/>
</dbReference>
<proteinExistence type="predicted"/>
<evidence type="ECO:0000313" key="1">
    <source>
        <dbReference type="EMBL" id="KIW24358.1"/>
    </source>
</evidence>
<dbReference type="AlphaFoldDB" id="A0A0D2BZ00"/>
<dbReference type="HOGENOM" id="CLU_1331820_0_0_1"/>
<dbReference type="RefSeq" id="XP_016244574.1">
    <property type="nucleotide sequence ID" value="XM_016397383.1"/>
</dbReference>
<name>A0A0D2BZ00_9EURO</name>
<dbReference type="InterPro" id="IPR036409">
    <property type="entry name" value="Aldolase_II/adducin_N_sf"/>
</dbReference>
<dbReference type="EMBL" id="KN847045">
    <property type="protein sequence ID" value="KIW24358.1"/>
    <property type="molecule type" value="Genomic_DNA"/>
</dbReference>
<dbReference type="Gene3D" id="3.40.225.10">
    <property type="entry name" value="Class II aldolase/adducin N-terminal domain"/>
    <property type="match status" value="1"/>
</dbReference>
<organism evidence="1 2">
    <name type="scientific">Cladophialophora immunda</name>
    <dbReference type="NCBI Taxonomy" id="569365"/>
    <lineage>
        <taxon>Eukaryota</taxon>
        <taxon>Fungi</taxon>
        <taxon>Dikarya</taxon>
        <taxon>Ascomycota</taxon>
        <taxon>Pezizomycotina</taxon>
        <taxon>Eurotiomycetes</taxon>
        <taxon>Chaetothyriomycetidae</taxon>
        <taxon>Chaetothyriales</taxon>
        <taxon>Herpotrichiellaceae</taxon>
        <taxon>Cladophialophora</taxon>
    </lineage>
</organism>
<reference evidence="1 2" key="1">
    <citation type="submission" date="2015-01" db="EMBL/GenBank/DDBJ databases">
        <title>The Genome Sequence of Cladophialophora immunda CBS83496.</title>
        <authorList>
            <consortium name="The Broad Institute Genomics Platform"/>
            <person name="Cuomo C."/>
            <person name="de Hoog S."/>
            <person name="Gorbushina A."/>
            <person name="Stielow B."/>
            <person name="Teixiera M."/>
            <person name="Abouelleil A."/>
            <person name="Chapman S.B."/>
            <person name="Priest M."/>
            <person name="Young S.K."/>
            <person name="Wortman J."/>
            <person name="Nusbaum C."/>
            <person name="Birren B."/>
        </authorList>
    </citation>
    <scope>NUCLEOTIDE SEQUENCE [LARGE SCALE GENOMIC DNA]</scope>
    <source>
        <strain evidence="1 2">CBS 83496</strain>
    </source>
</reference>
<dbReference type="GeneID" id="27349271"/>
<evidence type="ECO:0000313" key="2">
    <source>
        <dbReference type="Proteomes" id="UP000054466"/>
    </source>
</evidence>
<dbReference type="STRING" id="569365.A0A0D2BZ00"/>
<accession>A0A0D2BZ00</accession>
<sequence length="206" mass="23434">MDAKRLSKSLSCPNITPTAPSTTGILAYKALSIHIVRAQFMLQPSYLMAGFVGSSAPIFDIARFYENLPQSHPRNLLVNNQYLGDMLAEMFEKSNNNEMVMNGAEVHVPKQKVVFQRGHGYTTWAGSLEDAVWRAIHIRRDADIQTTAMNQRDATELHVVYLTEEEARDCENTINRASREHWLAWMAEAERSGFYQNDLRLGLSER</sequence>
<dbReference type="OrthoDB" id="2932980at2759"/>
<keyword evidence="2" id="KW-1185">Reference proteome</keyword>
<protein>
    <submittedName>
        <fullName evidence="1">Uncharacterized protein</fullName>
    </submittedName>
</protein>
<dbReference type="SUPFAM" id="SSF53639">
    <property type="entry name" value="AraD/HMP-PK domain-like"/>
    <property type="match status" value="1"/>
</dbReference>